<organism evidence="1 2">
    <name type="scientific">Artomyces pyxidatus</name>
    <dbReference type="NCBI Taxonomy" id="48021"/>
    <lineage>
        <taxon>Eukaryota</taxon>
        <taxon>Fungi</taxon>
        <taxon>Dikarya</taxon>
        <taxon>Basidiomycota</taxon>
        <taxon>Agaricomycotina</taxon>
        <taxon>Agaricomycetes</taxon>
        <taxon>Russulales</taxon>
        <taxon>Auriscalpiaceae</taxon>
        <taxon>Artomyces</taxon>
    </lineage>
</organism>
<comment type="caution">
    <text evidence="1">The sequence shown here is derived from an EMBL/GenBank/DDBJ whole genome shotgun (WGS) entry which is preliminary data.</text>
</comment>
<evidence type="ECO:0000313" key="2">
    <source>
        <dbReference type="Proteomes" id="UP000814140"/>
    </source>
</evidence>
<sequence>MWHWTGITLVEYFPQLHGGDIAMICTADACAYFMLWFADALSLRYRPKKTCQTKIEVTGRHQRSI</sequence>
<protein>
    <submittedName>
        <fullName evidence="1">Uncharacterized protein</fullName>
    </submittedName>
</protein>
<accession>A0ACB8TH83</accession>
<gene>
    <name evidence="1" type="ORF">BV25DRAFT_1819186</name>
</gene>
<proteinExistence type="predicted"/>
<dbReference type="Proteomes" id="UP000814140">
    <property type="component" value="Unassembled WGS sequence"/>
</dbReference>
<dbReference type="EMBL" id="MU277189">
    <property type="protein sequence ID" value="KAI0067767.1"/>
    <property type="molecule type" value="Genomic_DNA"/>
</dbReference>
<name>A0ACB8TH83_9AGAM</name>
<evidence type="ECO:0000313" key="1">
    <source>
        <dbReference type="EMBL" id="KAI0067767.1"/>
    </source>
</evidence>
<reference evidence="1" key="1">
    <citation type="submission" date="2021-03" db="EMBL/GenBank/DDBJ databases">
        <authorList>
            <consortium name="DOE Joint Genome Institute"/>
            <person name="Ahrendt S."/>
            <person name="Looney B.P."/>
            <person name="Miyauchi S."/>
            <person name="Morin E."/>
            <person name="Drula E."/>
            <person name="Courty P.E."/>
            <person name="Chicoki N."/>
            <person name="Fauchery L."/>
            <person name="Kohler A."/>
            <person name="Kuo A."/>
            <person name="Labutti K."/>
            <person name="Pangilinan J."/>
            <person name="Lipzen A."/>
            <person name="Riley R."/>
            <person name="Andreopoulos W."/>
            <person name="He G."/>
            <person name="Johnson J."/>
            <person name="Barry K.W."/>
            <person name="Grigoriev I.V."/>
            <person name="Nagy L."/>
            <person name="Hibbett D."/>
            <person name="Henrissat B."/>
            <person name="Matheny P.B."/>
            <person name="Labbe J."/>
            <person name="Martin F."/>
        </authorList>
    </citation>
    <scope>NUCLEOTIDE SEQUENCE</scope>
    <source>
        <strain evidence="1">HHB10654</strain>
    </source>
</reference>
<keyword evidence="2" id="KW-1185">Reference proteome</keyword>
<reference evidence="1" key="2">
    <citation type="journal article" date="2022" name="New Phytol.">
        <title>Evolutionary transition to the ectomycorrhizal habit in the genomes of a hyperdiverse lineage of mushroom-forming fungi.</title>
        <authorList>
            <person name="Looney B."/>
            <person name="Miyauchi S."/>
            <person name="Morin E."/>
            <person name="Drula E."/>
            <person name="Courty P.E."/>
            <person name="Kohler A."/>
            <person name="Kuo A."/>
            <person name="LaButti K."/>
            <person name="Pangilinan J."/>
            <person name="Lipzen A."/>
            <person name="Riley R."/>
            <person name="Andreopoulos W."/>
            <person name="He G."/>
            <person name="Johnson J."/>
            <person name="Nolan M."/>
            <person name="Tritt A."/>
            <person name="Barry K.W."/>
            <person name="Grigoriev I.V."/>
            <person name="Nagy L.G."/>
            <person name="Hibbett D."/>
            <person name="Henrissat B."/>
            <person name="Matheny P.B."/>
            <person name="Labbe J."/>
            <person name="Martin F.M."/>
        </authorList>
    </citation>
    <scope>NUCLEOTIDE SEQUENCE</scope>
    <source>
        <strain evidence="1">HHB10654</strain>
    </source>
</reference>